<protein>
    <recommendedName>
        <fullName evidence="9">Protein translocase subunit SecD</fullName>
    </recommendedName>
</protein>
<evidence type="ECO:0000256" key="6">
    <source>
        <dbReference type="ARBA" id="ARBA00022989"/>
    </source>
</evidence>
<proteinExistence type="inferred from homology"/>
<evidence type="ECO:0000256" key="2">
    <source>
        <dbReference type="ARBA" id="ARBA00022448"/>
    </source>
</evidence>
<dbReference type="PANTHER" id="PTHR30081">
    <property type="entry name" value="PROTEIN-EXPORT MEMBRANE PROTEIN SEC"/>
    <property type="match status" value="1"/>
</dbReference>
<dbReference type="RefSeq" id="WP_126626120.1">
    <property type="nucleotide sequence ID" value="NZ_BIFT01000001.1"/>
</dbReference>
<evidence type="ECO:0000256" key="4">
    <source>
        <dbReference type="ARBA" id="ARBA00022692"/>
    </source>
</evidence>
<dbReference type="Gene3D" id="3.30.1360.200">
    <property type="match status" value="1"/>
</dbReference>
<evidence type="ECO:0000313" key="14">
    <source>
        <dbReference type="Proteomes" id="UP000287171"/>
    </source>
</evidence>
<evidence type="ECO:0000256" key="9">
    <source>
        <dbReference type="HAMAP-Rule" id="MF_01463"/>
    </source>
</evidence>
<dbReference type="NCBIfam" id="TIGR00916">
    <property type="entry name" value="2A0604s01"/>
    <property type="match status" value="1"/>
</dbReference>
<dbReference type="Pfam" id="PF22599">
    <property type="entry name" value="SecDF_P1_head"/>
    <property type="match status" value="1"/>
</dbReference>
<dbReference type="GO" id="GO:0015450">
    <property type="term" value="F:protein-transporting ATPase activity"/>
    <property type="evidence" value="ECO:0007669"/>
    <property type="project" value="InterPro"/>
</dbReference>
<keyword evidence="5 9" id="KW-0653">Protein transport</keyword>
<comment type="subunit">
    <text evidence="9">Forms a complex with SecF. Part of the essential Sec protein translocation apparatus which comprises SecA, SecYEG and auxiliary proteins SecDF. Other proteins may also be involved.</text>
</comment>
<feature type="domain" description="SecDF P1 head subdomain" evidence="12">
    <location>
        <begin position="160"/>
        <end position="258"/>
    </location>
</feature>
<comment type="function">
    <text evidence="9">Part of the Sec protein translocase complex. Interacts with the SecYEG preprotein conducting channel. SecDF uses the proton motive force (PMF) to complete protein translocation after the ATP-dependent function of SecA.</text>
</comment>
<dbReference type="InterPro" id="IPR022813">
    <property type="entry name" value="SecD/SecF_arch_bac"/>
</dbReference>
<dbReference type="Gene3D" id="1.20.1640.10">
    <property type="entry name" value="Multidrug efflux transporter AcrB transmembrane domain"/>
    <property type="match status" value="1"/>
</dbReference>
<dbReference type="PRINTS" id="PR00702">
    <property type="entry name" value="ACRIFLAVINRP"/>
</dbReference>
<evidence type="ECO:0000256" key="7">
    <source>
        <dbReference type="ARBA" id="ARBA00023010"/>
    </source>
</evidence>
<dbReference type="GO" id="GO:0005886">
    <property type="term" value="C:plasma membrane"/>
    <property type="evidence" value="ECO:0007669"/>
    <property type="project" value="UniProtKB-SubCell"/>
</dbReference>
<name>A0A402B2J1_9CHLR</name>
<dbReference type="NCBIfam" id="TIGR01129">
    <property type="entry name" value="secD"/>
    <property type="match status" value="1"/>
</dbReference>
<comment type="caution">
    <text evidence="9">Lacks conserved residue(s) required for the propagation of feature annotation.</text>
</comment>
<feature type="transmembrane region" description="Helical" evidence="9">
    <location>
        <begin position="412"/>
        <end position="431"/>
    </location>
</feature>
<dbReference type="GO" id="GO:0006605">
    <property type="term" value="P:protein targeting"/>
    <property type="evidence" value="ECO:0007669"/>
    <property type="project" value="UniProtKB-UniRule"/>
</dbReference>
<feature type="transmembrane region" description="Helical" evidence="9">
    <location>
        <begin position="281"/>
        <end position="299"/>
    </location>
</feature>
<comment type="similarity">
    <text evidence="9">Belongs to the SecD/SecF family. SecD subfamily.</text>
</comment>
<evidence type="ECO:0000256" key="1">
    <source>
        <dbReference type="ARBA" id="ARBA00004651"/>
    </source>
</evidence>
<keyword evidence="3 9" id="KW-1003">Cell membrane</keyword>
<dbReference type="InterPro" id="IPR048631">
    <property type="entry name" value="SecD_1st"/>
</dbReference>
<keyword evidence="4 9" id="KW-0812">Transmembrane</keyword>
<keyword evidence="6 9" id="KW-1133">Transmembrane helix</keyword>
<dbReference type="InterPro" id="IPR054384">
    <property type="entry name" value="SecDF_P1_head"/>
</dbReference>
<comment type="subcellular location">
    <subcellularLocation>
        <location evidence="1 9">Cell membrane</location>
        <topology evidence="1 9">Multi-pass membrane protein</topology>
    </subcellularLocation>
</comment>
<dbReference type="InterPro" id="IPR005791">
    <property type="entry name" value="SecD"/>
</dbReference>
<keyword evidence="8 9" id="KW-0472">Membrane</keyword>
<feature type="domain" description="Protein translocase subunit SecDF P1" evidence="11">
    <location>
        <begin position="73"/>
        <end position="134"/>
    </location>
</feature>
<dbReference type="EMBL" id="BIFT01000001">
    <property type="protein sequence ID" value="GCE25548.1"/>
    <property type="molecule type" value="Genomic_DNA"/>
</dbReference>
<sequence>MRRGTIGLLFFIILLAAGASFVVFWPNSGSGNGKPLYGINNPFTTTLGLDLQGGTRIQLEPAPNQGPITHDNMETTRQLLETRVNATGVKEPSVRLQEGFGSNTSIVVDMPKFSGNQEETLRTLLKTGKLEFWDTGTTATAQQNQRLDPKQYAQYNPGGKPLFTGNDLDPNSLSVGQNQQTNAYLIQFQMKNNGPAARFGSFTASHVGHYLTVTLDGTVVTSPVINGAITGPGTIEGNFTLNEAQQTVNILKVGALPVALQETSEQVIGGTLGAETINRSLLAGAIGLSIVALFMLIYYRLPGFLADIALILYSILTFAIFKLIGVTMSLAGIAGFILSIGMAVDANVLIFERVKEELRDGRLLENAIDIGWRRAWPSIRDSNISTMITCAVLYAFGSNFGATIIVGFATTLFLGVIISMFTAVVVTRTFLNLLVPTGVINHPALFGLPADALPSAKVAARRNSTV</sequence>
<organism evidence="13 14">
    <name type="scientific">Dictyobacter alpinus</name>
    <dbReference type="NCBI Taxonomy" id="2014873"/>
    <lineage>
        <taxon>Bacteria</taxon>
        <taxon>Bacillati</taxon>
        <taxon>Chloroflexota</taxon>
        <taxon>Ktedonobacteria</taxon>
        <taxon>Ktedonobacterales</taxon>
        <taxon>Dictyobacteraceae</taxon>
        <taxon>Dictyobacter</taxon>
    </lineage>
</organism>
<dbReference type="GO" id="GO:0065002">
    <property type="term" value="P:intracellular protein transmembrane transport"/>
    <property type="evidence" value="ECO:0007669"/>
    <property type="project" value="UniProtKB-UniRule"/>
</dbReference>
<dbReference type="AlphaFoldDB" id="A0A402B2J1"/>
<dbReference type="InterPro" id="IPR001036">
    <property type="entry name" value="Acrflvin-R"/>
</dbReference>
<dbReference type="Pfam" id="PF02355">
    <property type="entry name" value="SecD_SecF_C"/>
    <property type="match status" value="1"/>
</dbReference>
<evidence type="ECO:0000259" key="12">
    <source>
        <dbReference type="Pfam" id="PF22599"/>
    </source>
</evidence>
<dbReference type="GO" id="GO:0043952">
    <property type="term" value="P:protein transport by the Sec complex"/>
    <property type="evidence" value="ECO:0007669"/>
    <property type="project" value="UniProtKB-UniRule"/>
</dbReference>
<dbReference type="InterPro" id="IPR055344">
    <property type="entry name" value="SecD_SecF_C_bact"/>
</dbReference>
<dbReference type="OrthoDB" id="9805019at2"/>
<evidence type="ECO:0000256" key="5">
    <source>
        <dbReference type="ARBA" id="ARBA00022927"/>
    </source>
</evidence>
<gene>
    <name evidence="9 13" type="primary">secD</name>
    <name evidence="13" type="ORF">KDA_10320</name>
</gene>
<evidence type="ECO:0000313" key="13">
    <source>
        <dbReference type="EMBL" id="GCE25548.1"/>
    </source>
</evidence>
<accession>A0A402B2J1</accession>
<dbReference type="Gene3D" id="3.30.70.3400">
    <property type="match status" value="1"/>
</dbReference>
<keyword evidence="2 9" id="KW-0813">Transport</keyword>
<keyword evidence="14" id="KW-1185">Reference proteome</keyword>
<evidence type="ECO:0000259" key="10">
    <source>
        <dbReference type="Pfam" id="PF02355"/>
    </source>
</evidence>
<feature type="domain" description="Protein export membrane protein SecD/SecF C-terminal" evidence="10">
    <location>
        <begin position="260"/>
        <end position="432"/>
    </location>
</feature>
<evidence type="ECO:0000256" key="3">
    <source>
        <dbReference type="ARBA" id="ARBA00022475"/>
    </source>
</evidence>
<dbReference type="InterPro" id="IPR048634">
    <property type="entry name" value="SecD_SecF_C"/>
</dbReference>
<evidence type="ECO:0000256" key="8">
    <source>
        <dbReference type="ARBA" id="ARBA00023136"/>
    </source>
</evidence>
<dbReference type="HAMAP" id="MF_01463_B">
    <property type="entry name" value="SecD_B"/>
    <property type="match status" value="1"/>
</dbReference>
<evidence type="ECO:0000259" key="11">
    <source>
        <dbReference type="Pfam" id="PF21760"/>
    </source>
</evidence>
<dbReference type="Proteomes" id="UP000287171">
    <property type="component" value="Unassembled WGS sequence"/>
</dbReference>
<reference evidence="14" key="1">
    <citation type="submission" date="2018-12" db="EMBL/GenBank/DDBJ databases">
        <title>Tengunoibacter tsumagoiensis gen. nov., sp. nov., Dictyobacter kobayashii sp. nov., D. alpinus sp. nov., and D. joshuensis sp. nov. and description of Dictyobacteraceae fam. nov. within the order Ktedonobacterales isolated from Tengu-no-mugimeshi.</title>
        <authorList>
            <person name="Wang C.M."/>
            <person name="Zheng Y."/>
            <person name="Sakai Y."/>
            <person name="Toyoda A."/>
            <person name="Minakuchi Y."/>
            <person name="Abe K."/>
            <person name="Yokota A."/>
            <person name="Yabe S."/>
        </authorList>
    </citation>
    <scope>NUCLEOTIDE SEQUENCE [LARGE SCALE GENOMIC DNA]</scope>
    <source>
        <strain evidence="14">Uno16</strain>
    </source>
</reference>
<dbReference type="SUPFAM" id="SSF82866">
    <property type="entry name" value="Multidrug efflux transporter AcrB transmembrane domain"/>
    <property type="match status" value="1"/>
</dbReference>
<keyword evidence="7 9" id="KW-0811">Translocation</keyword>
<dbReference type="Pfam" id="PF21760">
    <property type="entry name" value="SecD_1st"/>
    <property type="match status" value="1"/>
</dbReference>
<comment type="caution">
    <text evidence="13">The sequence shown here is derived from an EMBL/GenBank/DDBJ whole genome shotgun (WGS) entry which is preliminary data.</text>
</comment>
<feature type="transmembrane region" description="Helical" evidence="9">
    <location>
        <begin position="304"/>
        <end position="324"/>
    </location>
</feature>
<dbReference type="PANTHER" id="PTHR30081:SF1">
    <property type="entry name" value="PROTEIN TRANSLOCASE SUBUNIT SECD"/>
    <property type="match status" value="1"/>
</dbReference>